<reference evidence="2 3" key="1">
    <citation type="journal article" date="2020" name="Cell">
        <title>Large-Scale Comparative Analyses of Tick Genomes Elucidate Their Genetic Diversity and Vector Capacities.</title>
        <authorList>
            <consortium name="Tick Genome and Microbiome Consortium (TIGMIC)"/>
            <person name="Jia N."/>
            <person name="Wang J."/>
            <person name="Shi W."/>
            <person name="Du L."/>
            <person name="Sun Y."/>
            <person name="Zhan W."/>
            <person name="Jiang J.F."/>
            <person name="Wang Q."/>
            <person name="Zhang B."/>
            <person name="Ji P."/>
            <person name="Bell-Sakyi L."/>
            <person name="Cui X.M."/>
            <person name="Yuan T.T."/>
            <person name="Jiang B.G."/>
            <person name="Yang W.F."/>
            <person name="Lam T.T."/>
            <person name="Chang Q.C."/>
            <person name="Ding S.J."/>
            <person name="Wang X.J."/>
            <person name="Zhu J.G."/>
            <person name="Ruan X.D."/>
            <person name="Zhao L."/>
            <person name="Wei J.T."/>
            <person name="Ye R.Z."/>
            <person name="Que T.C."/>
            <person name="Du C.H."/>
            <person name="Zhou Y.H."/>
            <person name="Cheng J.X."/>
            <person name="Dai P.F."/>
            <person name="Guo W.B."/>
            <person name="Han X.H."/>
            <person name="Huang E.J."/>
            <person name="Li L.F."/>
            <person name="Wei W."/>
            <person name="Gao Y.C."/>
            <person name="Liu J.Z."/>
            <person name="Shao H.Z."/>
            <person name="Wang X."/>
            <person name="Wang C.C."/>
            <person name="Yang T.C."/>
            <person name="Huo Q.B."/>
            <person name="Li W."/>
            <person name="Chen H.Y."/>
            <person name="Chen S.E."/>
            <person name="Zhou L.G."/>
            <person name="Ni X.B."/>
            <person name="Tian J.H."/>
            <person name="Sheng Y."/>
            <person name="Liu T."/>
            <person name="Pan Y.S."/>
            <person name="Xia L.Y."/>
            <person name="Li J."/>
            <person name="Zhao F."/>
            <person name="Cao W.C."/>
        </authorList>
    </citation>
    <scope>NUCLEOTIDE SEQUENCE [LARGE SCALE GENOMIC DNA]</scope>
    <source>
        <strain evidence="2">HaeL-2018</strain>
    </source>
</reference>
<dbReference type="InterPro" id="IPR007110">
    <property type="entry name" value="Ig-like_dom"/>
</dbReference>
<dbReference type="AlphaFoldDB" id="A0A9J6GHK8"/>
<dbReference type="OMA" id="FIEIACR"/>
<dbReference type="PROSITE" id="PS50835">
    <property type="entry name" value="IG_LIKE"/>
    <property type="match status" value="1"/>
</dbReference>
<accession>A0A9J6GHK8</accession>
<name>A0A9J6GHK8_HAELO</name>
<dbReference type="Proteomes" id="UP000821853">
    <property type="component" value="Chromosome 4"/>
</dbReference>
<dbReference type="SUPFAM" id="SSF48726">
    <property type="entry name" value="Immunoglobulin"/>
    <property type="match status" value="1"/>
</dbReference>
<dbReference type="EMBL" id="JABSTR010000006">
    <property type="protein sequence ID" value="KAH9374297.1"/>
    <property type="molecule type" value="Genomic_DNA"/>
</dbReference>
<dbReference type="OrthoDB" id="5969272at2759"/>
<proteinExistence type="predicted"/>
<feature type="domain" description="Ig-like" evidence="1">
    <location>
        <begin position="23"/>
        <end position="132"/>
    </location>
</feature>
<evidence type="ECO:0000313" key="2">
    <source>
        <dbReference type="EMBL" id="KAH9374297.1"/>
    </source>
</evidence>
<protein>
    <recommendedName>
        <fullName evidence="1">Ig-like domain-containing protein</fullName>
    </recommendedName>
</protein>
<comment type="caution">
    <text evidence="2">The sequence shown here is derived from an EMBL/GenBank/DDBJ whole genome shotgun (WGS) entry which is preliminary data.</text>
</comment>
<dbReference type="InterPro" id="IPR036179">
    <property type="entry name" value="Ig-like_dom_sf"/>
</dbReference>
<keyword evidence="3" id="KW-1185">Reference proteome</keyword>
<dbReference type="VEuPathDB" id="VectorBase:HLOH_062317"/>
<dbReference type="Gene3D" id="2.60.40.10">
    <property type="entry name" value="Immunoglobulins"/>
    <property type="match status" value="1"/>
</dbReference>
<sequence length="144" mass="15196">MSFFFFESSFQSCRGRCSVVEPPNHVVFSNATGAHVPCSVSGSPRPSVTWHAHHDQALAAQGGAATSAASVSSSASKTGDSSVGASTMKGLRHVLPDGSLVFRAFGEREYVPEVHHATYRCSATNSVGTIVSRDVKVRAGKRPF</sequence>
<evidence type="ECO:0000259" key="1">
    <source>
        <dbReference type="PROSITE" id="PS50835"/>
    </source>
</evidence>
<organism evidence="2 3">
    <name type="scientific">Haemaphysalis longicornis</name>
    <name type="common">Bush tick</name>
    <dbReference type="NCBI Taxonomy" id="44386"/>
    <lineage>
        <taxon>Eukaryota</taxon>
        <taxon>Metazoa</taxon>
        <taxon>Ecdysozoa</taxon>
        <taxon>Arthropoda</taxon>
        <taxon>Chelicerata</taxon>
        <taxon>Arachnida</taxon>
        <taxon>Acari</taxon>
        <taxon>Parasitiformes</taxon>
        <taxon>Ixodida</taxon>
        <taxon>Ixodoidea</taxon>
        <taxon>Ixodidae</taxon>
        <taxon>Haemaphysalinae</taxon>
        <taxon>Haemaphysalis</taxon>
    </lineage>
</organism>
<gene>
    <name evidence="2" type="ORF">HPB48_005617</name>
</gene>
<evidence type="ECO:0000313" key="3">
    <source>
        <dbReference type="Proteomes" id="UP000821853"/>
    </source>
</evidence>
<dbReference type="InterPro" id="IPR013783">
    <property type="entry name" value="Ig-like_fold"/>
</dbReference>